<reference evidence="5" key="1">
    <citation type="journal article" date="2021" name="New Phytol.">
        <title>Evolutionary innovations through gain and loss of genes in the ectomycorrhizal Boletales.</title>
        <authorList>
            <person name="Wu G."/>
            <person name="Miyauchi S."/>
            <person name="Morin E."/>
            <person name="Kuo A."/>
            <person name="Drula E."/>
            <person name="Varga T."/>
            <person name="Kohler A."/>
            <person name="Feng B."/>
            <person name="Cao Y."/>
            <person name="Lipzen A."/>
            <person name="Daum C."/>
            <person name="Hundley H."/>
            <person name="Pangilinan J."/>
            <person name="Johnson J."/>
            <person name="Barry K."/>
            <person name="LaButti K."/>
            <person name="Ng V."/>
            <person name="Ahrendt S."/>
            <person name="Min B."/>
            <person name="Choi I.G."/>
            <person name="Park H."/>
            <person name="Plett J.M."/>
            <person name="Magnuson J."/>
            <person name="Spatafora J.W."/>
            <person name="Nagy L.G."/>
            <person name="Henrissat B."/>
            <person name="Grigoriev I.V."/>
            <person name="Yang Z.L."/>
            <person name="Xu J."/>
            <person name="Martin F.M."/>
        </authorList>
    </citation>
    <scope>NUCLEOTIDE SEQUENCE</scope>
    <source>
        <strain evidence="5">KKN 215</strain>
    </source>
</reference>
<dbReference type="InterPro" id="IPR015889">
    <property type="entry name" value="Intradiol_dOase_core"/>
</dbReference>
<dbReference type="InterPro" id="IPR050770">
    <property type="entry name" value="Intradiol_RC_Dioxygenase"/>
</dbReference>
<dbReference type="OrthoDB" id="121380at2759"/>
<dbReference type="InterPro" id="IPR000627">
    <property type="entry name" value="Intradiol_dOase_C"/>
</dbReference>
<comment type="similarity">
    <text evidence="1">Belongs to the intradiol ring-cleavage dioxygenase family.</text>
</comment>
<dbReference type="PANTHER" id="PTHR33711:SF11">
    <property type="entry name" value="DIOXYGENASE"/>
    <property type="match status" value="1"/>
</dbReference>
<dbReference type="Proteomes" id="UP000813824">
    <property type="component" value="Unassembled WGS sequence"/>
</dbReference>
<dbReference type="PANTHER" id="PTHR33711">
    <property type="entry name" value="DIOXYGENASE, PUTATIVE (AFU_ORTHOLOGUE AFUA_2G02910)-RELATED"/>
    <property type="match status" value="1"/>
</dbReference>
<dbReference type="AlphaFoldDB" id="A0A8K0UHM5"/>
<evidence type="ECO:0000256" key="1">
    <source>
        <dbReference type="ARBA" id="ARBA00007825"/>
    </source>
</evidence>
<dbReference type="GO" id="GO:0016702">
    <property type="term" value="F:oxidoreductase activity, acting on single donors with incorporation of molecular oxygen, incorporation of two atoms of oxygen"/>
    <property type="evidence" value="ECO:0007669"/>
    <property type="project" value="InterPro"/>
</dbReference>
<name>A0A8K0UHM5_9AGAR</name>
<keyword evidence="2 5" id="KW-0223">Dioxygenase</keyword>
<evidence type="ECO:0000259" key="4">
    <source>
        <dbReference type="Pfam" id="PF00775"/>
    </source>
</evidence>
<protein>
    <submittedName>
        <fullName evidence="5">Aromatic compound dioxygenase</fullName>
    </submittedName>
</protein>
<proteinExistence type="inferred from homology"/>
<evidence type="ECO:0000256" key="3">
    <source>
        <dbReference type="ARBA" id="ARBA00023002"/>
    </source>
</evidence>
<evidence type="ECO:0000313" key="6">
    <source>
        <dbReference type="Proteomes" id="UP000813824"/>
    </source>
</evidence>
<dbReference type="Pfam" id="PF00775">
    <property type="entry name" value="Dioxygenase_C"/>
    <property type="match status" value="1"/>
</dbReference>
<dbReference type="EMBL" id="JAEVFJ010000039">
    <property type="protein sequence ID" value="KAH8088989.1"/>
    <property type="molecule type" value="Genomic_DNA"/>
</dbReference>
<comment type="caution">
    <text evidence="5">The sequence shown here is derived from an EMBL/GenBank/DDBJ whole genome shotgun (WGS) entry which is preliminary data.</text>
</comment>
<gene>
    <name evidence="5" type="ORF">BXZ70DRAFT_503418</name>
</gene>
<organism evidence="5 6">
    <name type="scientific">Cristinia sonorae</name>
    <dbReference type="NCBI Taxonomy" id="1940300"/>
    <lineage>
        <taxon>Eukaryota</taxon>
        <taxon>Fungi</taxon>
        <taxon>Dikarya</taxon>
        <taxon>Basidiomycota</taxon>
        <taxon>Agaricomycotina</taxon>
        <taxon>Agaricomycetes</taxon>
        <taxon>Agaricomycetidae</taxon>
        <taxon>Agaricales</taxon>
        <taxon>Pleurotineae</taxon>
        <taxon>Stephanosporaceae</taxon>
        <taxon>Cristinia</taxon>
    </lineage>
</organism>
<dbReference type="Gene3D" id="2.60.130.10">
    <property type="entry name" value="Aromatic compound dioxygenase"/>
    <property type="match status" value="1"/>
</dbReference>
<sequence>MSTSTSTPSHILTGPHLHIAWSTRILSVIRDIMVLFVKECPPLWSTFLQGSRNPRADMEGPYYIMGAPDRQVEDGKAVLATAEELKAYSPYLMTIVVTSPKGTPVPHATFDWWQADGAGSYSNTTYRFRGKFKADVRGVVEVLTVAPGEYGPQGYQRAGHFHVIIGPGPEAKSLEPLTTQLYVCPDNDANKMGTDFLNYVRSPRRGNMNQSWGISAANGSVPFKGFPELDVADTETVARVARWNQKLTGDGLRIVAGAQTEIRLNEKGWSLL</sequence>
<keyword evidence="3" id="KW-0560">Oxidoreductase</keyword>
<evidence type="ECO:0000256" key="2">
    <source>
        <dbReference type="ARBA" id="ARBA00022964"/>
    </source>
</evidence>
<keyword evidence="6" id="KW-1185">Reference proteome</keyword>
<evidence type="ECO:0000313" key="5">
    <source>
        <dbReference type="EMBL" id="KAH8088989.1"/>
    </source>
</evidence>
<dbReference type="GO" id="GO:0008199">
    <property type="term" value="F:ferric iron binding"/>
    <property type="evidence" value="ECO:0007669"/>
    <property type="project" value="InterPro"/>
</dbReference>
<dbReference type="SUPFAM" id="SSF49482">
    <property type="entry name" value="Aromatic compound dioxygenase"/>
    <property type="match status" value="1"/>
</dbReference>
<feature type="domain" description="Intradiol ring-cleavage dioxygenases" evidence="4">
    <location>
        <begin position="59"/>
        <end position="186"/>
    </location>
</feature>
<accession>A0A8K0UHM5</accession>